<dbReference type="OrthoDB" id="9799345at2"/>
<sequence>MSSETYLVDRAATDEVAPRDRPEFWSESTAAYQCRASHRYIRPHEFTARATRQRTTSYQLVEWEVDQPEWVYRTRLQVRQDCDENYRLMLPVSGTMQIFGQRGELATPVGHGAVFTVDTPFRMMLGPANRGVILTFSRQELERKLNRSAPPIALLNLRLGLGGVLADMLTRLATEREHLGSWQFDAVCERIVEILSLLVLGDDRPSVTSYSVEIEHAVRRYVREHAGDRLLTGSKIAMALGWSLRHVQRSLQEVGTTPQEVIRQERLGLAMRMVQAPKDRCMTLTEIANRCGFTSLSTFSTQFRQQYGAAPREFR</sequence>
<evidence type="ECO:0000256" key="1">
    <source>
        <dbReference type="ARBA" id="ARBA00023015"/>
    </source>
</evidence>
<keyword evidence="2 5" id="KW-0238">DNA-binding</keyword>
<evidence type="ECO:0000259" key="4">
    <source>
        <dbReference type="PROSITE" id="PS01124"/>
    </source>
</evidence>
<dbReference type="Pfam" id="PF14525">
    <property type="entry name" value="AraC_binding_2"/>
    <property type="match status" value="1"/>
</dbReference>
<dbReference type="PANTHER" id="PTHR46796:SF6">
    <property type="entry name" value="ARAC SUBFAMILY"/>
    <property type="match status" value="1"/>
</dbReference>
<dbReference type="PRINTS" id="PR00032">
    <property type="entry name" value="HTHARAC"/>
</dbReference>
<dbReference type="InterPro" id="IPR035418">
    <property type="entry name" value="AraC-bd_2"/>
</dbReference>
<dbReference type="AlphaFoldDB" id="A0A4R2R435"/>
<dbReference type="GO" id="GO:0003700">
    <property type="term" value="F:DNA-binding transcription factor activity"/>
    <property type="evidence" value="ECO:0007669"/>
    <property type="project" value="InterPro"/>
</dbReference>
<name>A0A4R2R435_9PSEU</name>
<dbReference type="InterPro" id="IPR018060">
    <property type="entry name" value="HTH_AraC"/>
</dbReference>
<feature type="domain" description="HTH araC/xylS-type" evidence="4">
    <location>
        <begin position="216"/>
        <end position="315"/>
    </location>
</feature>
<keyword evidence="3" id="KW-0804">Transcription</keyword>
<dbReference type="RefSeq" id="WP_132876916.1">
    <property type="nucleotide sequence ID" value="NZ_SLXQ01000003.1"/>
</dbReference>
<organism evidence="5 6">
    <name type="scientific">Tamaricihabitans halophyticus</name>
    <dbReference type="NCBI Taxonomy" id="1262583"/>
    <lineage>
        <taxon>Bacteria</taxon>
        <taxon>Bacillati</taxon>
        <taxon>Actinomycetota</taxon>
        <taxon>Actinomycetes</taxon>
        <taxon>Pseudonocardiales</taxon>
        <taxon>Pseudonocardiaceae</taxon>
        <taxon>Tamaricihabitans</taxon>
    </lineage>
</organism>
<dbReference type="Proteomes" id="UP000294911">
    <property type="component" value="Unassembled WGS sequence"/>
</dbReference>
<dbReference type="InterPro" id="IPR050204">
    <property type="entry name" value="AraC_XylS_family_regulators"/>
</dbReference>
<dbReference type="InterPro" id="IPR018062">
    <property type="entry name" value="HTH_AraC-typ_CS"/>
</dbReference>
<dbReference type="Pfam" id="PF12833">
    <property type="entry name" value="HTH_18"/>
    <property type="match status" value="1"/>
</dbReference>
<keyword evidence="6" id="KW-1185">Reference proteome</keyword>
<dbReference type="GO" id="GO:0043565">
    <property type="term" value="F:sequence-specific DNA binding"/>
    <property type="evidence" value="ECO:0007669"/>
    <property type="project" value="InterPro"/>
</dbReference>
<comment type="caution">
    <text evidence="5">The sequence shown here is derived from an EMBL/GenBank/DDBJ whole genome shotgun (WGS) entry which is preliminary data.</text>
</comment>
<dbReference type="Gene3D" id="1.10.10.60">
    <property type="entry name" value="Homeodomain-like"/>
    <property type="match status" value="1"/>
</dbReference>
<dbReference type="EMBL" id="SLXQ01000003">
    <property type="protein sequence ID" value="TCP54145.1"/>
    <property type="molecule type" value="Genomic_DNA"/>
</dbReference>
<reference evidence="5 6" key="1">
    <citation type="submission" date="2019-03" db="EMBL/GenBank/DDBJ databases">
        <title>Genomic Encyclopedia of Type Strains, Phase IV (KMG-IV): sequencing the most valuable type-strain genomes for metagenomic binning, comparative biology and taxonomic classification.</title>
        <authorList>
            <person name="Goeker M."/>
        </authorList>
    </citation>
    <scope>NUCLEOTIDE SEQUENCE [LARGE SCALE GENOMIC DNA]</scope>
    <source>
        <strain evidence="5 6">DSM 45765</strain>
    </source>
</reference>
<protein>
    <submittedName>
        <fullName evidence="5">AraC-like DNA-binding protein</fullName>
    </submittedName>
</protein>
<dbReference type="PANTHER" id="PTHR46796">
    <property type="entry name" value="HTH-TYPE TRANSCRIPTIONAL ACTIVATOR RHAS-RELATED"/>
    <property type="match status" value="1"/>
</dbReference>
<dbReference type="InterPro" id="IPR009057">
    <property type="entry name" value="Homeodomain-like_sf"/>
</dbReference>
<gene>
    <name evidence="5" type="ORF">EV191_103186</name>
</gene>
<accession>A0A4R2R435</accession>
<dbReference type="SUPFAM" id="SSF46689">
    <property type="entry name" value="Homeodomain-like"/>
    <property type="match status" value="1"/>
</dbReference>
<dbReference type="PROSITE" id="PS01124">
    <property type="entry name" value="HTH_ARAC_FAMILY_2"/>
    <property type="match status" value="1"/>
</dbReference>
<dbReference type="SMART" id="SM00342">
    <property type="entry name" value="HTH_ARAC"/>
    <property type="match status" value="1"/>
</dbReference>
<evidence type="ECO:0000313" key="6">
    <source>
        <dbReference type="Proteomes" id="UP000294911"/>
    </source>
</evidence>
<dbReference type="InterPro" id="IPR020449">
    <property type="entry name" value="Tscrpt_reg_AraC-type_HTH"/>
</dbReference>
<proteinExistence type="predicted"/>
<dbReference type="PROSITE" id="PS00041">
    <property type="entry name" value="HTH_ARAC_FAMILY_1"/>
    <property type="match status" value="1"/>
</dbReference>
<keyword evidence="1" id="KW-0805">Transcription regulation</keyword>
<evidence type="ECO:0000256" key="3">
    <source>
        <dbReference type="ARBA" id="ARBA00023163"/>
    </source>
</evidence>
<evidence type="ECO:0000256" key="2">
    <source>
        <dbReference type="ARBA" id="ARBA00023125"/>
    </source>
</evidence>
<evidence type="ECO:0000313" key="5">
    <source>
        <dbReference type="EMBL" id="TCP54145.1"/>
    </source>
</evidence>